<protein>
    <submittedName>
        <fullName evidence="9">1-acyl-sn-glycerol-3-phosphate acyltransferase</fullName>
    </submittedName>
</protein>
<evidence type="ECO:0000313" key="9">
    <source>
        <dbReference type="EMBL" id="TQV79987.1"/>
    </source>
</evidence>
<keyword evidence="2" id="KW-0444">Lipid biosynthesis</keyword>
<feature type="compositionally biased region" description="Basic and acidic residues" evidence="6">
    <location>
        <begin position="289"/>
        <end position="307"/>
    </location>
</feature>
<name>A0A545TRY1_9PROT</name>
<keyword evidence="7" id="KW-1133">Transmembrane helix</keyword>
<organism evidence="9 10">
    <name type="scientific">Denitrobaculum tricleocarpae</name>
    <dbReference type="NCBI Taxonomy" id="2591009"/>
    <lineage>
        <taxon>Bacteria</taxon>
        <taxon>Pseudomonadati</taxon>
        <taxon>Pseudomonadota</taxon>
        <taxon>Alphaproteobacteria</taxon>
        <taxon>Rhodospirillales</taxon>
        <taxon>Rhodospirillaceae</taxon>
        <taxon>Denitrobaculum</taxon>
    </lineage>
</organism>
<evidence type="ECO:0000256" key="5">
    <source>
        <dbReference type="ARBA" id="ARBA00023315"/>
    </source>
</evidence>
<accession>A0A545TRY1</accession>
<keyword evidence="7" id="KW-0812">Transmembrane</keyword>
<dbReference type="CDD" id="cd07989">
    <property type="entry name" value="LPLAT_AGPAT-like"/>
    <property type="match status" value="1"/>
</dbReference>
<keyword evidence="3 9" id="KW-0808">Transferase</keyword>
<keyword evidence="5 9" id="KW-0012">Acyltransferase</keyword>
<feature type="transmembrane region" description="Helical" evidence="7">
    <location>
        <begin position="22"/>
        <end position="41"/>
    </location>
</feature>
<dbReference type="GO" id="GO:0003841">
    <property type="term" value="F:1-acylglycerol-3-phosphate O-acyltransferase activity"/>
    <property type="evidence" value="ECO:0007669"/>
    <property type="project" value="TreeGrafter"/>
</dbReference>
<dbReference type="PANTHER" id="PTHR10434:SF64">
    <property type="entry name" value="1-ACYL-SN-GLYCEROL-3-PHOSPHATE ACYLTRANSFERASE-RELATED"/>
    <property type="match status" value="1"/>
</dbReference>
<evidence type="ECO:0000256" key="6">
    <source>
        <dbReference type="SAM" id="MobiDB-lite"/>
    </source>
</evidence>
<dbReference type="SMART" id="SM00563">
    <property type="entry name" value="PlsC"/>
    <property type="match status" value="1"/>
</dbReference>
<evidence type="ECO:0000256" key="1">
    <source>
        <dbReference type="ARBA" id="ARBA00005189"/>
    </source>
</evidence>
<evidence type="ECO:0000313" key="10">
    <source>
        <dbReference type="Proteomes" id="UP000315252"/>
    </source>
</evidence>
<keyword evidence="4" id="KW-0443">Lipid metabolism</keyword>
<comment type="pathway">
    <text evidence="1">Lipid metabolism.</text>
</comment>
<evidence type="ECO:0000256" key="2">
    <source>
        <dbReference type="ARBA" id="ARBA00022516"/>
    </source>
</evidence>
<comment type="caution">
    <text evidence="9">The sequence shown here is derived from an EMBL/GenBank/DDBJ whole genome shotgun (WGS) entry which is preliminary data.</text>
</comment>
<keyword evidence="7" id="KW-0472">Membrane</keyword>
<dbReference type="OrthoDB" id="9806880at2"/>
<evidence type="ECO:0000256" key="3">
    <source>
        <dbReference type="ARBA" id="ARBA00022679"/>
    </source>
</evidence>
<sequence>MDPSRESTDPNPGSFLRSLCRILVYAAFTIVLIPIQYVAVLRGSNLQRSLPRWYHRQCCRILGFRVERRGRQSRTHPTLYVANHSSYIDIMVLGSLLQASFIAKSEVASWPFFGWLAKLQRSVFVERRRHKSGEGRDEMTLRLQAGDDLLLFPEGTSNDGNSVLPFKSALFAAAKTEFDGQPITVQPVSVAYTRLDGVPMGRYLRPFFAWYGDMELAGHIWRAVGLGWVTVVVDFHPPVTLDEFNSRKAMSDHCYRQVSIGVAAALSGRPRKRVEQLVAARELARLTDERPLEERRKADRRISRAEDVQEPETPASASPPVVSSAPVVSPAKE</sequence>
<dbReference type="EMBL" id="VHSH01000004">
    <property type="protein sequence ID" value="TQV79987.1"/>
    <property type="molecule type" value="Genomic_DNA"/>
</dbReference>
<gene>
    <name evidence="9" type="ORF">FKG95_14615</name>
</gene>
<feature type="region of interest" description="Disordered" evidence="6">
    <location>
        <begin position="289"/>
        <end position="333"/>
    </location>
</feature>
<keyword evidence="10" id="KW-1185">Reference proteome</keyword>
<dbReference type="InterPro" id="IPR002123">
    <property type="entry name" value="Plipid/glycerol_acylTrfase"/>
</dbReference>
<reference evidence="9 10" key="1">
    <citation type="submission" date="2019-06" db="EMBL/GenBank/DDBJ databases">
        <title>Whole genome sequence for Rhodospirillaceae sp. R148.</title>
        <authorList>
            <person name="Wang G."/>
        </authorList>
    </citation>
    <scope>NUCLEOTIDE SEQUENCE [LARGE SCALE GENOMIC DNA]</scope>
    <source>
        <strain evidence="9 10">R148</strain>
    </source>
</reference>
<dbReference type="SUPFAM" id="SSF69593">
    <property type="entry name" value="Glycerol-3-phosphate (1)-acyltransferase"/>
    <property type="match status" value="1"/>
</dbReference>
<dbReference type="Pfam" id="PF01553">
    <property type="entry name" value="Acyltransferase"/>
    <property type="match status" value="1"/>
</dbReference>
<dbReference type="AlphaFoldDB" id="A0A545TRY1"/>
<proteinExistence type="predicted"/>
<dbReference type="PANTHER" id="PTHR10434">
    <property type="entry name" value="1-ACYL-SN-GLYCEROL-3-PHOSPHATE ACYLTRANSFERASE"/>
    <property type="match status" value="1"/>
</dbReference>
<evidence type="ECO:0000256" key="7">
    <source>
        <dbReference type="SAM" id="Phobius"/>
    </source>
</evidence>
<feature type="domain" description="Phospholipid/glycerol acyltransferase" evidence="8">
    <location>
        <begin position="78"/>
        <end position="193"/>
    </location>
</feature>
<dbReference type="GO" id="GO:0006654">
    <property type="term" value="P:phosphatidic acid biosynthetic process"/>
    <property type="evidence" value="ECO:0007669"/>
    <property type="project" value="TreeGrafter"/>
</dbReference>
<dbReference type="Proteomes" id="UP000315252">
    <property type="component" value="Unassembled WGS sequence"/>
</dbReference>
<feature type="compositionally biased region" description="Low complexity" evidence="6">
    <location>
        <begin position="314"/>
        <end position="333"/>
    </location>
</feature>
<evidence type="ECO:0000256" key="4">
    <source>
        <dbReference type="ARBA" id="ARBA00023098"/>
    </source>
</evidence>
<evidence type="ECO:0000259" key="8">
    <source>
        <dbReference type="SMART" id="SM00563"/>
    </source>
</evidence>